<keyword evidence="4" id="KW-1185">Reference proteome</keyword>
<evidence type="ECO:0000313" key="4">
    <source>
        <dbReference type="Proteomes" id="UP000030754"/>
    </source>
</evidence>
<keyword evidence="2" id="KW-0472">Membrane</keyword>
<reference evidence="3" key="2">
    <citation type="submission" date="2013-10" db="EMBL/GenBank/DDBJ databases">
        <authorList>
            <person name="Aslett M."/>
        </authorList>
    </citation>
    <scope>NUCLEOTIDE SEQUENCE [LARGE SCALE GENOMIC DNA]</scope>
    <source>
        <strain evidence="3">Houghton</strain>
    </source>
</reference>
<dbReference type="AlphaFoldDB" id="U6N270"/>
<protein>
    <submittedName>
        <fullName evidence="3">Uncharacterized protein</fullName>
    </submittedName>
</protein>
<accession>U6N270</accession>
<feature type="compositionally biased region" description="Polar residues" evidence="1">
    <location>
        <begin position="553"/>
        <end position="565"/>
    </location>
</feature>
<sequence>MDLKTSAATEMSADAPCGYQLTDGLSEGPTAVSRQSLLNTPLPHVGRGYSSGLQFRWAKARPPFKAPFVLSWAILAYTLGIVAIIYFCRFPVKGGAQGSLRARRLASSNTDGLLSLCLELQGGELWTLPTTFDATSQSSSSTLLSPEDGSMRKLDAETYLDENTQKGAADASLKRPFQVIEGDQLSAPDAKVLKVSEALHVHQSLGLQESQLSDLYGHLLLDPSAEDFTATTCHHTYTVQSSGLPCADKVLLSGQQELMPLFTPELQPSSQDASEMWPAHITGTERYADLYATYEVEASHSTHQPGLDQHVGGAPSVYPQPVGKFQQQFDEDVLDQVALPRTMQATFQSETAPQEALHGAFSISSDQVNTPQQYTDTHGTHGRSPSEETLFISSEAEQQLPMQGSTMASYEVSQQRHDEHATSEDGYSSQAPANQIGEYELQLYLEESYTPSPGSANEPPQYTLVHDIREVNSSYPGLTPQLQSKQQLHARGSFTVRLEQGAGFSNGAELHGPQGFSGTQVQMVSTEGSKEKVSHYPHLAALLFGGDESSSIGEASHSFSSSTDLGVNDEKEEDPSASHGHCATLRKMLLEKPTGANTIDIGVAAHPFVRLPLLDSAVKLPPSSEPFPRCRTCPRFLARELLILRNIFQNRFIGLQQAKQIMRIASRLEFHARTFMVNEPPSRPSAAVEVLGRRFLTLNAIHSIKKVLGNQVQWDNWFLHLVRDVPTEYTQVPTTTTADFSVSLYSFAVELSAAMKMYRMGSAPSDGTVLRIKQKLFCSPKIPRCFRREEWAAFRYDDITEGKPCES</sequence>
<dbReference type="EMBL" id="HG725929">
    <property type="protein sequence ID" value="CDJ70322.1"/>
    <property type="molecule type" value="Genomic_DNA"/>
</dbReference>
<feature type="region of interest" description="Disordered" evidence="1">
    <location>
        <begin position="399"/>
        <end position="431"/>
    </location>
</feature>
<evidence type="ECO:0000256" key="1">
    <source>
        <dbReference type="SAM" id="MobiDB-lite"/>
    </source>
</evidence>
<dbReference type="RefSeq" id="XP_013438788.1">
    <property type="nucleotide sequence ID" value="XM_013583334.1"/>
</dbReference>
<proteinExistence type="predicted"/>
<reference evidence="3" key="1">
    <citation type="submission" date="2013-10" db="EMBL/GenBank/DDBJ databases">
        <title>Genomic analysis of the causative agents of coccidiosis in chickens.</title>
        <authorList>
            <person name="Reid A.J."/>
            <person name="Blake D."/>
            <person name="Billington K."/>
            <person name="Browne H."/>
            <person name="Dunn M."/>
            <person name="Hung S."/>
            <person name="Kawahara F."/>
            <person name="Miranda-Saavedra D."/>
            <person name="Mourier T."/>
            <person name="Nagra H."/>
            <person name="Otto T.D."/>
            <person name="Rawlings N."/>
            <person name="Sanchez A."/>
            <person name="Sanders M."/>
            <person name="Subramaniam C."/>
            <person name="Tay Y."/>
            <person name="Dear P."/>
            <person name="Doerig C."/>
            <person name="Gruber A."/>
            <person name="Parkinson J."/>
            <person name="Shirley M."/>
            <person name="Wan K.L."/>
            <person name="Berriman M."/>
            <person name="Tomley F."/>
            <person name="Pain A."/>
        </authorList>
    </citation>
    <scope>NUCLEOTIDE SEQUENCE [LARGE SCALE GENOMIC DNA]</scope>
    <source>
        <strain evidence="3">Houghton</strain>
    </source>
</reference>
<evidence type="ECO:0000256" key="2">
    <source>
        <dbReference type="SAM" id="Phobius"/>
    </source>
</evidence>
<evidence type="ECO:0000313" key="3">
    <source>
        <dbReference type="EMBL" id="CDJ70322.1"/>
    </source>
</evidence>
<feature type="region of interest" description="Disordered" evidence="1">
    <location>
        <begin position="364"/>
        <end position="387"/>
    </location>
</feature>
<keyword evidence="2" id="KW-1133">Transmembrane helix</keyword>
<feature type="compositionally biased region" description="Polar residues" evidence="1">
    <location>
        <begin position="399"/>
        <end position="413"/>
    </location>
</feature>
<gene>
    <name evidence="3" type="ORF">ENH_00082400</name>
</gene>
<dbReference type="OrthoDB" id="348305at2759"/>
<feature type="compositionally biased region" description="Basic and acidic residues" evidence="1">
    <location>
        <begin position="414"/>
        <end position="423"/>
    </location>
</feature>
<feature type="compositionally biased region" description="Polar residues" evidence="1">
    <location>
        <begin position="364"/>
        <end position="377"/>
    </location>
</feature>
<dbReference type="GeneID" id="25478369"/>
<keyword evidence="2" id="KW-0812">Transmembrane</keyword>
<feature type="transmembrane region" description="Helical" evidence="2">
    <location>
        <begin position="66"/>
        <end position="87"/>
    </location>
</feature>
<name>U6N270_9EIME</name>
<dbReference type="VEuPathDB" id="ToxoDB:ENH_00082400"/>
<organism evidence="3 4">
    <name type="scientific">Eimeria necatrix</name>
    <dbReference type="NCBI Taxonomy" id="51315"/>
    <lineage>
        <taxon>Eukaryota</taxon>
        <taxon>Sar</taxon>
        <taxon>Alveolata</taxon>
        <taxon>Apicomplexa</taxon>
        <taxon>Conoidasida</taxon>
        <taxon>Coccidia</taxon>
        <taxon>Eucoccidiorida</taxon>
        <taxon>Eimeriorina</taxon>
        <taxon>Eimeriidae</taxon>
        <taxon>Eimeria</taxon>
    </lineage>
</organism>
<dbReference type="Proteomes" id="UP000030754">
    <property type="component" value="Unassembled WGS sequence"/>
</dbReference>
<feature type="region of interest" description="Disordered" evidence="1">
    <location>
        <begin position="553"/>
        <end position="579"/>
    </location>
</feature>